<reference evidence="1" key="1">
    <citation type="submission" date="2014-11" db="EMBL/GenBank/DDBJ databases">
        <authorList>
            <person name="Amaro Gonzalez C."/>
        </authorList>
    </citation>
    <scope>NUCLEOTIDE SEQUENCE</scope>
</reference>
<reference evidence="1" key="2">
    <citation type="journal article" date="2015" name="Fish Shellfish Immunol.">
        <title>Early steps in the European eel (Anguilla anguilla)-Vibrio vulnificus interaction in the gills: Role of the RtxA13 toxin.</title>
        <authorList>
            <person name="Callol A."/>
            <person name="Pajuelo D."/>
            <person name="Ebbesson L."/>
            <person name="Teles M."/>
            <person name="MacKenzie S."/>
            <person name="Amaro C."/>
        </authorList>
    </citation>
    <scope>NUCLEOTIDE SEQUENCE</scope>
</reference>
<dbReference type="AlphaFoldDB" id="A0A0E9WDU8"/>
<sequence length="41" mass="4593">MLAKLPQKTVPSKELTTFEYSHSSCTHAPKYTTGPLFLCVH</sequence>
<protein>
    <submittedName>
        <fullName evidence="1">Uncharacterized protein</fullName>
    </submittedName>
</protein>
<accession>A0A0E9WDU8</accession>
<organism evidence="1">
    <name type="scientific">Anguilla anguilla</name>
    <name type="common">European freshwater eel</name>
    <name type="synonym">Muraena anguilla</name>
    <dbReference type="NCBI Taxonomy" id="7936"/>
    <lineage>
        <taxon>Eukaryota</taxon>
        <taxon>Metazoa</taxon>
        <taxon>Chordata</taxon>
        <taxon>Craniata</taxon>
        <taxon>Vertebrata</taxon>
        <taxon>Euteleostomi</taxon>
        <taxon>Actinopterygii</taxon>
        <taxon>Neopterygii</taxon>
        <taxon>Teleostei</taxon>
        <taxon>Anguilliformes</taxon>
        <taxon>Anguillidae</taxon>
        <taxon>Anguilla</taxon>
    </lineage>
</organism>
<dbReference type="EMBL" id="GBXM01020008">
    <property type="protein sequence ID" value="JAH88569.1"/>
    <property type="molecule type" value="Transcribed_RNA"/>
</dbReference>
<name>A0A0E9WDU8_ANGAN</name>
<evidence type="ECO:0000313" key="1">
    <source>
        <dbReference type="EMBL" id="JAH88569.1"/>
    </source>
</evidence>
<proteinExistence type="predicted"/>